<accession>A0A8S9WQP2</accession>
<gene>
    <name evidence="2" type="ORF">GE061_007265</name>
</gene>
<evidence type="ECO:0000256" key="1">
    <source>
        <dbReference type="SAM" id="MobiDB-lite"/>
    </source>
</evidence>
<feature type="region of interest" description="Disordered" evidence="1">
    <location>
        <begin position="15"/>
        <end position="60"/>
    </location>
</feature>
<keyword evidence="3" id="KW-1185">Reference proteome</keyword>
<dbReference type="EMBL" id="WIXP02000015">
    <property type="protein sequence ID" value="KAF6199240.1"/>
    <property type="molecule type" value="Genomic_DNA"/>
</dbReference>
<feature type="non-terminal residue" evidence="2">
    <location>
        <position position="1"/>
    </location>
</feature>
<proteinExistence type="predicted"/>
<evidence type="ECO:0000313" key="2">
    <source>
        <dbReference type="EMBL" id="KAF6199240.1"/>
    </source>
</evidence>
<reference evidence="2" key="1">
    <citation type="journal article" date="2021" name="Mol. Ecol. Resour.">
        <title>Apolygus lucorum genome provides insights into omnivorousness and mesophyll feeding.</title>
        <authorList>
            <person name="Liu Y."/>
            <person name="Liu H."/>
            <person name="Wang H."/>
            <person name="Huang T."/>
            <person name="Liu B."/>
            <person name="Yang B."/>
            <person name="Yin L."/>
            <person name="Li B."/>
            <person name="Zhang Y."/>
            <person name="Zhang S."/>
            <person name="Jiang F."/>
            <person name="Zhang X."/>
            <person name="Ren Y."/>
            <person name="Wang B."/>
            <person name="Wang S."/>
            <person name="Lu Y."/>
            <person name="Wu K."/>
            <person name="Fan W."/>
            <person name="Wang G."/>
        </authorList>
    </citation>
    <scope>NUCLEOTIDE SEQUENCE</scope>
    <source>
        <strain evidence="2">12Hb</strain>
    </source>
</reference>
<dbReference type="Proteomes" id="UP000466442">
    <property type="component" value="Unassembled WGS sequence"/>
</dbReference>
<protein>
    <submittedName>
        <fullName evidence="2">Uncharacterized protein</fullName>
    </submittedName>
</protein>
<sequence length="60" mass="6353">ARLSDSLLYFLDGGSPSSIKSSGTRLKRDRSSDDVLMSGKRSELETSSGLGSEAITETSL</sequence>
<feature type="compositionally biased region" description="Polar residues" evidence="1">
    <location>
        <begin position="15"/>
        <end position="24"/>
    </location>
</feature>
<evidence type="ECO:0000313" key="3">
    <source>
        <dbReference type="Proteomes" id="UP000466442"/>
    </source>
</evidence>
<dbReference type="AlphaFoldDB" id="A0A8S9WQP2"/>
<comment type="caution">
    <text evidence="2">The sequence shown here is derived from an EMBL/GenBank/DDBJ whole genome shotgun (WGS) entry which is preliminary data.</text>
</comment>
<name>A0A8S9WQP2_APOLU</name>
<organism evidence="2 3">
    <name type="scientific">Apolygus lucorum</name>
    <name type="common">Small green plant bug</name>
    <name type="synonym">Lygocoris lucorum</name>
    <dbReference type="NCBI Taxonomy" id="248454"/>
    <lineage>
        <taxon>Eukaryota</taxon>
        <taxon>Metazoa</taxon>
        <taxon>Ecdysozoa</taxon>
        <taxon>Arthropoda</taxon>
        <taxon>Hexapoda</taxon>
        <taxon>Insecta</taxon>
        <taxon>Pterygota</taxon>
        <taxon>Neoptera</taxon>
        <taxon>Paraneoptera</taxon>
        <taxon>Hemiptera</taxon>
        <taxon>Heteroptera</taxon>
        <taxon>Panheteroptera</taxon>
        <taxon>Cimicomorpha</taxon>
        <taxon>Miridae</taxon>
        <taxon>Mirini</taxon>
        <taxon>Apolygus</taxon>
    </lineage>
</organism>